<accession>A0A2X1VIE7</accession>
<organism evidence="1 2">
    <name type="scientific">Oligella urethralis</name>
    <dbReference type="NCBI Taxonomy" id="90245"/>
    <lineage>
        <taxon>Bacteria</taxon>
        <taxon>Pseudomonadati</taxon>
        <taxon>Pseudomonadota</taxon>
        <taxon>Betaproteobacteria</taxon>
        <taxon>Burkholderiales</taxon>
        <taxon>Alcaligenaceae</taxon>
        <taxon>Oligella</taxon>
    </lineage>
</organism>
<sequence length="487" mass="54434">MMTLKGFAPDLPPMTEGVITDCENIVPTEKGYKAAEKLVPAIENNKVSDEKVIGAALVTRLDNVSRLIVGAGGKLIELRGDSWVDQTRDSGDYSSGAENRWRFVQFGNDTLAANQLDVIQYSRDNKFEDIPGAPKARIIEAVSGFVMAFGIVDEAEGDMPDMWWCSALYNHLDWKPDVAKNSANGRLIDSPGEIRAAKKLGNSIVAYKEKSMYLGHFVGPPVIWQWQQIPGEIGAVSHESVVSIDTAHLFISSDDFWYFDGSRPVSIGAPVRRWFFENRSPEFAHHTTGYYDRINGLVYWYFVNKNSDSRTLNDCLVYNVITRTWGRILRSINAVVEFKSSGVTYDQLGDLYSTFDDFTGISYKSPRWFYRGSVTAVIDSQNRLMLADGGGMDSKITTGIIGDDTYYTTLKRVRPRFSVNPRTGLMVTSHSSGSGLNMQESGNAPAVLHDGKFDTLRSARWHKMMFSFTGNMEISALDVDLIRNGYR</sequence>
<name>A0A2X1VIE7_9BURK</name>
<protein>
    <submittedName>
        <fullName evidence="1">Uncharacterized protein</fullName>
    </submittedName>
</protein>
<evidence type="ECO:0000313" key="1">
    <source>
        <dbReference type="EMBL" id="SPY08170.1"/>
    </source>
</evidence>
<dbReference type="Proteomes" id="UP000250242">
    <property type="component" value="Unassembled WGS sequence"/>
</dbReference>
<reference evidence="1 2" key="1">
    <citation type="submission" date="2018-06" db="EMBL/GenBank/DDBJ databases">
        <authorList>
            <consortium name="Pathogen Informatics"/>
            <person name="Doyle S."/>
        </authorList>
    </citation>
    <scope>NUCLEOTIDE SEQUENCE [LARGE SCALE GENOMIC DNA]</scope>
    <source>
        <strain evidence="1 2">NCTC11009</strain>
    </source>
</reference>
<gene>
    <name evidence="1" type="ORF">NCTC11009_01392</name>
</gene>
<dbReference type="RefSeq" id="WP_113062582.1">
    <property type="nucleotide sequence ID" value="NZ_UATH01000001.1"/>
</dbReference>
<dbReference type="EMBL" id="UATH01000001">
    <property type="protein sequence ID" value="SPY08170.1"/>
    <property type="molecule type" value="Genomic_DNA"/>
</dbReference>
<dbReference type="AlphaFoldDB" id="A0A2X1VIE7"/>
<evidence type="ECO:0000313" key="2">
    <source>
        <dbReference type="Proteomes" id="UP000250242"/>
    </source>
</evidence>
<proteinExistence type="predicted"/>